<dbReference type="InterPro" id="IPR055941">
    <property type="entry name" value="DUF7519"/>
</dbReference>
<evidence type="ECO:0000313" key="3">
    <source>
        <dbReference type="Proteomes" id="UP001595660"/>
    </source>
</evidence>
<evidence type="ECO:0000256" key="1">
    <source>
        <dbReference type="SAM" id="Phobius"/>
    </source>
</evidence>
<dbReference type="EMBL" id="JBHRWN010000002">
    <property type="protein sequence ID" value="MFC3478329.1"/>
    <property type="molecule type" value="Genomic_DNA"/>
</dbReference>
<gene>
    <name evidence="2" type="ORF">ACFOKC_11420</name>
</gene>
<accession>A0ABD5NH77</accession>
<dbReference type="AlphaFoldDB" id="A0ABD5NH77"/>
<proteinExistence type="predicted"/>
<reference evidence="2 3" key="1">
    <citation type="journal article" date="2019" name="Int. J. Syst. Evol. Microbiol.">
        <title>The Global Catalogue of Microorganisms (GCM) 10K type strain sequencing project: providing services to taxonomists for standard genome sequencing and annotation.</title>
        <authorList>
            <consortium name="The Broad Institute Genomics Platform"/>
            <consortium name="The Broad Institute Genome Sequencing Center for Infectious Disease"/>
            <person name="Wu L."/>
            <person name="Ma J."/>
        </authorList>
    </citation>
    <scope>NUCLEOTIDE SEQUENCE [LARGE SCALE GENOMIC DNA]</scope>
    <source>
        <strain evidence="2 3">CGMCC 1.12562</strain>
    </source>
</reference>
<dbReference type="RefSeq" id="WP_232570558.1">
    <property type="nucleotide sequence ID" value="NZ_CP089466.1"/>
</dbReference>
<feature type="transmembrane region" description="Helical" evidence="1">
    <location>
        <begin position="55"/>
        <end position="75"/>
    </location>
</feature>
<dbReference type="GeneID" id="69118663"/>
<organism evidence="2 3">
    <name type="scientific">Halobacterium litoreum</name>
    <dbReference type="NCBI Taxonomy" id="2039234"/>
    <lineage>
        <taxon>Archaea</taxon>
        <taxon>Methanobacteriati</taxon>
        <taxon>Methanobacteriota</taxon>
        <taxon>Stenosarchaea group</taxon>
        <taxon>Halobacteria</taxon>
        <taxon>Halobacteriales</taxon>
        <taxon>Halobacteriaceae</taxon>
        <taxon>Halobacterium</taxon>
    </lineage>
</organism>
<comment type="caution">
    <text evidence="2">The sequence shown here is derived from an EMBL/GenBank/DDBJ whole genome shotgun (WGS) entry which is preliminary data.</text>
</comment>
<sequence length="164" mass="16088">MTAFDARPPVLSLVPAAVGAALALFASTTGAAPVAAGGLGAVALLYGGFDGRRNLVTLGGGLLFFGLVLGASAGVDPRLAILGGVGATVAYDAAEHAVSLGHDVGRDARVGQAVLVHVASTASVAVLVAAFAYVVYEYGPASLPVTGLLALLLAASMLAYALRD</sequence>
<dbReference type="Proteomes" id="UP001595660">
    <property type="component" value="Unassembled WGS sequence"/>
</dbReference>
<feature type="transmembrane region" description="Helical" evidence="1">
    <location>
        <begin position="142"/>
        <end position="162"/>
    </location>
</feature>
<keyword evidence="1" id="KW-1133">Transmembrane helix</keyword>
<name>A0ABD5NH77_9EURY</name>
<keyword evidence="3" id="KW-1185">Reference proteome</keyword>
<feature type="transmembrane region" description="Helical" evidence="1">
    <location>
        <begin position="114"/>
        <end position="136"/>
    </location>
</feature>
<dbReference type="Pfam" id="PF24363">
    <property type="entry name" value="DUF7519"/>
    <property type="match status" value="1"/>
</dbReference>
<evidence type="ECO:0000313" key="2">
    <source>
        <dbReference type="EMBL" id="MFC3478329.1"/>
    </source>
</evidence>
<keyword evidence="1" id="KW-0812">Transmembrane</keyword>
<protein>
    <submittedName>
        <fullName evidence="2">Uncharacterized protein</fullName>
    </submittedName>
</protein>
<keyword evidence="1" id="KW-0472">Membrane</keyword>